<gene>
    <name evidence="9" type="ORF">BXY57_1463</name>
</gene>
<evidence type="ECO:0000259" key="8">
    <source>
        <dbReference type="SMART" id="SM00934"/>
    </source>
</evidence>
<dbReference type="RefSeq" id="WP_100314421.1">
    <property type="nucleotide sequence ID" value="NZ_PGFG01000001.1"/>
</dbReference>
<comment type="catalytic activity">
    <reaction evidence="6">
        <text>orotidine 5'-phosphate + H(+) = UMP + CO2</text>
        <dbReference type="Rhea" id="RHEA:11596"/>
        <dbReference type="ChEBI" id="CHEBI:15378"/>
        <dbReference type="ChEBI" id="CHEBI:16526"/>
        <dbReference type="ChEBI" id="CHEBI:57538"/>
        <dbReference type="ChEBI" id="CHEBI:57865"/>
        <dbReference type="EC" id="4.1.1.23"/>
    </reaction>
</comment>
<keyword evidence="4" id="KW-0665">Pyrimidine biosynthesis</keyword>
<dbReference type="NCBIfam" id="TIGR02127">
    <property type="entry name" value="pyrF_sub2"/>
    <property type="match status" value="1"/>
</dbReference>
<dbReference type="PANTHER" id="PTHR43375:SF1">
    <property type="entry name" value="OROTIDINE 5'-PHOSPHATE DECARBOXYLASE"/>
    <property type="match status" value="1"/>
</dbReference>
<sequence length="272" mass="30231">MNRQQLADQIREKQTCLCIGLDPDMERLPSVLRQGKEHPVLAFHRAIIQATAPYCVAYKLNTAFYEALGSTGWQLLEQTLELIPDTHFKIADAKRGDVGHTARQYARAFFETLGFDAVTVSPLLGKDSVQPFLDYTNKWTILLGLTSNPGSQDFLQLPCGDAYLYERIMQQVSGWASADQLMFVVGATWPYQLQQLRQQFPDHFFLVPGIGAQGGDLHTILESGQAQSDAGLLINVSRAVLYASTGNDFASAAAEKAAQYAREMAGYLHRRK</sequence>
<dbReference type="Gene3D" id="3.20.20.70">
    <property type="entry name" value="Aldolase class I"/>
    <property type="match status" value="1"/>
</dbReference>
<organism evidence="9 10">
    <name type="scientific">Thermoflavifilum aggregans</name>
    <dbReference type="NCBI Taxonomy" id="454188"/>
    <lineage>
        <taxon>Bacteria</taxon>
        <taxon>Pseudomonadati</taxon>
        <taxon>Bacteroidota</taxon>
        <taxon>Chitinophagia</taxon>
        <taxon>Chitinophagales</taxon>
        <taxon>Chitinophagaceae</taxon>
        <taxon>Thermoflavifilum</taxon>
    </lineage>
</organism>
<dbReference type="SMART" id="SM00934">
    <property type="entry name" value="OMPdecase"/>
    <property type="match status" value="1"/>
</dbReference>
<dbReference type="InterPro" id="IPR013785">
    <property type="entry name" value="Aldolase_TIM"/>
</dbReference>
<dbReference type="GO" id="GO:0004590">
    <property type="term" value="F:orotidine-5'-phosphate decarboxylase activity"/>
    <property type="evidence" value="ECO:0007669"/>
    <property type="project" value="UniProtKB-UniRule"/>
</dbReference>
<dbReference type="PANTHER" id="PTHR43375">
    <property type="entry name" value="OROTIDINE 5'-PHOSPHATE DECARBOXYLASE"/>
    <property type="match status" value="1"/>
</dbReference>
<dbReference type="InterPro" id="IPR011060">
    <property type="entry name" value="RibuloseP-bd_barrel"/>
</dbReference>
<accession>A0A2M9CVE9</accession>
<evidence type="ECO:0000256" key="2">
    <source>
        <dbReference type="ARBA" id="ARBA00008847"/>
    </source>
</evidence>
<dbReference type="InterPro" id="IPR001754">
    <property type="entry name" value="OMPdeCOase_dom"/>
</dbReference>
<dbReference type="GO" id="GO:0044205">
    <property type="term" value="P:'de novo' UMP biosynthetic process"/>
    <property type="evidence" value="ECO:0007669"/>
    <property type="project" value="UniProtKB-UniPathway"/>
</dbReference>
<dbReference type="UniPathway" id="UPA00070">
    <property type="reaction ID" value="UER00120"/>
</dbReference>
<comment type="pathway">
    <text evidence="1">Pyrimidine metabolism; UMP biosynthesis via de novo pathway; UMP from orotate: step 2/2.</text>
</comment>
<evidence type="ECO:0000313" key="9">
    <source>
        <dbReference type="EMBL" id="PJJ75869.1"/>
    </source>
</evidence>
<dbReference type="EMBL" id="PGFG01000001">
    <property type="protein sequence ID" value="PJJ75869.1"/>
    <property type="molecule type" value="Genomic_DNA"/>
</dbReference>
<dbReference type="Pfam" id="PF00215">
    <property type="entry name" value="OMPdecase"/>
    <property type="match status" value="1"/>
</dbReference>
<dbReference type="SUPFAM" id="SSF51366">
    <property type="entry name" value="Ribulose-phoshate binding barrel"/>
    <property type="match status" value="1"/>
</dbReference>
<evidence type="ECO:0000256" key="7">
    <source>
        <dbReference type="NCBIfam" id="TIGR02127"/>
    </source>
</evidence>
<reference evidence="9 10" key="1">
    <citation type="submission" date="2017-11" db="EMBL/GenBank/DDBJ databases">
        <title>Genomic Encyclopedia of Archaeal and Bacterial Type Strains, Phase II (KMG-II): From Individual Species to Whole Genera.</title>
        <authorList>
            <person name="Goeker M."/>
        </authorList>
    </citation>
    <scope>NUCLEOTIDE SEQUENCE [LARGE SCALE GENOMIC DNA]</scope>
    <source>
        <strain evidence="9 10">DSM 27268</strain>
    </source>
</reference>
<keyword evidence="10" id="KW-1185">Reference proteome</keyword>
<keyword evidence="3" id="KW-0210">Decarboxylase</keyword>
<evidence type="ECO:0000256" key="1">
    <source>
        <dbReference type="ARBA" id="ARBA00004861"/>
    </source>
</evidence>
<feature type="domain" description="Orotidine 5'-phosphate decarboxylase" evidence="8">
    <location>
        <begin position="16"/>
        <end position="253"/>
    </location>
</feature>
<evidence type="ECO:0000256" key="5">
    <source>
        <dbReference type="ARBA" id="ARBA00023239"/>
    </source>
</evidence>
<dbReference type="InterPro" id="IPR011995">
    <property type="entry name" value="OMPdecase_type-2"/>
</dbReference>
<dbReference type="EC" id="4.1.1.23" evidence="7"/>
<keyword evidence="5" id="KW-0456">Lyase</keyword>
<evidence type="ECO:0000256" key="3">
    <source>
        <dbReference type="ARBA" id="ARBA00022793"/>
    </source>
</evidence>
<evidence type="ECO:0000313" key="10">
    <source>
        <dbReference type="Proteomes" id="UP000230000"/>
    </source>
</evidence>
<protein>
    <recommendedName>
        <fullName evidence="7">Orotidine-5'-phosphate decarboxylase</fullName>
        <ecNumber evidence="7">4.1.1.23</ecNumber>
    </recommendedName>
</protein>
<proteinExistence type="inferred from homology"/>
<evidence type="ECO:0000256" key="4">
    <source>
        <dbReference type="ARBA" id="ARBA00022975"/>
    </source>
</evidence>
<name>A0A2M9CVE9_9BACT</name>
<dbReference type="GO" id="GO:0006207">
    <property type="term" value="P:'de novo' pyrimidine nucleobase biosynthetic process"/>
    <property type="evidence" value="ECO:0007669"/>
    <property type="project" value="InterPro"/>
</dbReference>
<comment type="similarity">
    <text evidence="2">Belongs to the OMP decarboxylase family. Type 2 subfamily.</text>
</comment>
<dbReference type="OrthoDB" id="9808470at2"/>
<dbReference type="CDD" id="cd04725">
    <property type="entry name" value="OMP_decarboxylase_like"/>
    <property type="match status" value="1"/>
</dbReference>
<evidence type="ECO:0000256" key="6">
    <source>
        <dbReference type="ARBA" id="ARBA00049157"/>
    </source>
</evidence>
<dbReference type="Proteomes" id="UP000230000">
    <property type="component" value="Unassembled WGS sequence"/>
</dbReference>
<comment type="caution">
    <text evidence="9">The sequence shown here is derived from an EMBL/GenBank/DDBJ whole genome shotgun (WGS) entry which is preliminary data.</text>
</comment>
<dbReference type="AlphaFoldDB" id="A0A2M9CVE9"/>